<dbReference type="Pfam" id="PF00616">
    <property type="entry name" value="RasGAP"/>
    <property type="match status" value="2"/>
</dbReference>
<gene>
    <name evidence="4" type="ORF">EV44_g2422</name>
</gene>
<dbReference type="PROSITE" id="PS50018">
    <property type="entry name" value="RAS_GTPASE_ACTIV_2"/>
    <property type="match status" value="1"/>
</dbReference>
<dbReference type="Proteomes" id="UP000030854">
    <property type="component" value="Unassembled WGS sequence"/>
</dbReference>
<evidence type="ECO:0000313" key="4">
    <source>
        <dbReference type="EMBL" id="KHJ33626.1"/>
    </source>
</evidence>
<evidence type="ECO:0000259" key="3">
    <source>
        <dbReference type="PROSITE" id="PS50018"/>
    </source>
</evidence>
<dbReference type="Gene3D" id="1.10.506.10">
    <property type="entry name" value="GTPase Activation - p120gap, domain 1"/>
    <property type="match status" value="2"/>
</dbReference>
<dbReference type="SMART" id="SM00323">
    <property type="entry name" value="RasGAP"/>
    <property type="match status" value="1"/>
</dbReference>
<evidence type="ECO:0000313" key="5">
    <source>
        <dbReference type="Proteomes" id="UP000030854"/>
    </source>
</evidence>
<dbReference type="SUPFAM" id="SSF48350">
    <property type="entry name" value="GTPase activation domain, GAP"/>
    <property type="match status" value="1"/>
</dbReference>
<dbReference type="InterPro" id="IPR011993">
    <property type="entry name" value="PH-like_dom_sf"/>
</dbReference>
<dbReference type="InterPro" id="IPR001936">
    <property type="entry name" value="RasGAP_dom"/>
</dbReference>
<comment type="caution">
    <text evidence="4">The sequence shown here is derived from an EMBL/GenBank/DDBJ whole genome shotgun (WGS) entry which is preliminary data.</text>
</comment>
<proteinExistence type="predicted"/>
<accession>A0A0B1P9H9</accession>
<sequence>MPDFPNAINGNSSLVIPLLNRLTARLPYRSGSPPNVFCREEIVVLTRATLVGISASCISVVIDNLVQVLEELSSFYKEINTHPIHILQSELYILELLAECCSAHWAHACMSEHDEIKIHSTSTQITNLYPTSATSKSIFNHKKSYQNVINLLEQSPKILDDELVKRLIDAVKIFSRPISESSSLPTANILDKALCTSTVQIGPESRSIVINTSNATDASQLLLDTSSAVELYTREILEYASLCNWPRVLEYFKLTFQQAAYLTSGNLPLSSISLSEEKNVLVTMRLITSLWVDSHKLSIIIQEIRSIFLRLQKSFQITVATVLPLLITRWLENNPEEFVEIHERHQRLDGGAETLFDMAHTVFDSSRRKNVLYPFSTCILLLQPEIFEVASNLREAKSNSISKKVSFLEGLRKFLRNKNEIAVYCLTYILRVARHFRVNSESALLSYALDVQEEVQEAVFKRYATMNVTLITATFVTLAHLDFSSCEETLVALCLAVNAPQEYKIAFISACMHLIKQKNYEDYLPLFAKASEYIRMQLKLCIVRRNDSIFDEQNKLGKPTENNISIDMIHKIMEFLDIAPLILFVGSPPIGSEWFKYFEETFGLFAPFLVFEDERIRYLAHSISLKLMGDGTRSIWMRSKGFANRMLRYNFWKSSSIVLIAVSEQLESQSDKKDGLTFMYDYLETRLALIKSVTELSRVAEDMPERAIACTKIETALLVSLCSSDLSVCQLVSKCISLFCEEAHLTEEASGSSKGLVPTLHNIDIYKEISARDFRFTGLVAFQKRVRGLLKRIQQPTAGILRAWEISFNSWLIISRQISSQSPETLEEKSLIEWRNYSGLLASLAGACTSDRNSQFEEPPSTGLQWIDIVVSEKNDTLLSRYMEQSIHLLSSSNVRIREAVRESLSTELAMSLYVPLFRKLESVLEVLFDASRTNTSFTAESRILFAEQAASLLNSIVDRLSGLNEMGGALSINVGLLTLKFARFLDEIPIGVGALRVMIKVCQLCVTISQKEELLHLRHDVRIRNQLLEVIFNWVSRPSSPIDSILTTGNRYDEMICLTRDLGRASLKALVSLTYRLPLQPAEGQTDADASDSKSQMFHTYFNRFISLLKYDFAEHKKIDGRLSTMVLEEPTKTPDLAISALSNLLSANIDVGLKHSLSFGYHEDPVIRMAFIKVLCNILMQGTEFSSLSDTSVNEKYFELLELLTNDMSLTIALCDSCPSNEVDEMTICFLNIFESRGQGFTLLEALIEHEVAETENEAELLRRNCVATKILSIYGKWKGALYLKLTLQKVLKRLILTSQDLDLELDPARTVSTEELQKNALQLRVVTKVFIDDICNSTAHIPVSFRKICSIISSAVMKRFPEAKFTAVGAFIFLRFFCPAIVAPDAEGLVDLPPSKEMRRGLLLIAKIVQNLANNVLFGAKEPYMFPLNDFLTQNIYRVTTFLREISVSPSAVETEIETESFDFGSCVALHRFLYDNWDHVRQKVGLLERKGAIAPSTDSGVVEISISEALWRLITNLGPPPMDVSWNRPVISLNSPVSYSRFQHFMLQNSGRNTESLVSTRALYDGGESKDGLPMICIILRNFDAETTDFELLLFGFLKTASRMWHRNFGILIDVTRYNGLNEPQDSLFRKLDLLTPTELSKQLSKIYIYNMNSVFRKCFRKILRFTAKNESSALHPKNVEYHLIGSLQDLQLHFHLSQIHLPKETISVVTDTRYVFQPVMRLSRTRGKIDVVLKVGDQYVQVRTIKKQDIVPGLRLQANINDIFPLFDVDEAPTSIQTEDDSAFGLRTENGKIVMYFTSPRKPDILQAIRGARKKQGKDPNRTISIERLLKPQDVPGTLLNIALMNMAGSDELLRLASYDLLCSLCRAFKFAADSKFQSTKGLCVPRNPSHFVIDISQQLAQLETQLAADFLNEFFVGWESFPSSQRPLSLAYMAPWIPGLRSGLIPSDLDSDKARDKVAFIFRKLIDVALSDHSLSTTLEQCVWPAISRDETCVDIFFEEIIKASHGYGFGDERTEILGSILSSIGTISIRGKLISRLRKALNRTILRPTRQLPENSAWSEICVLLRLCLSTSFDSSVQSQIYLPELFYLITMLANTGSAEVRLTVHRLLINTIHAMCSTFPLEESRLTRLRTLLNSLSETHNSSLFNLSVRDGSSLAAIQDFNISLLLATEKLVKILSEVSTIAAPSIDMSNAWQSRWMSLVASTAFQSNPSIQPRAFVVIGCLARENVDDDFLYQVLVALRSGITRFVEENESEMLVSIVIALTKMIEKLPAESRYGLQLFWLALSLVRLVPLALFNCIAPFLDASLSNLSSIGEFKGGRMVVNLLQGRLPLGDAALQLDDLYGIHFTMENFHFAICASLVKGLAASLTRPTALRILKKFLEITNLSVIEESKAIRDQACMPYLCILISRAISTEEAKEIIWLSGHSKPEEILNHFEISDMINFDLVKDKELLLNASISIVDFDYLEDVVRNRCMIWLNKIAIKRPAVILHLCGRVTEILNNMLISCQNVATLESATQLLRTLTSNPKFSSGIDTTEMLQEVLDGIGFGGLWRSSTFHVLNENEQQCIVLTDRLIELIIA</sequence>
<keyword evidence="1" id="KW-0343">GTPase activation</keyword>
<reference evidence="4 5" key="1">
    <citation type="journal article" date="2014" name="BMC Genomics">
        <title>Adaptive genomic structural variation in the grape powdery mildew pathogen, Erysiphe necator.</title>
        <authorList>
            <person name="Jones L."/>
            <person name="Riaz S."/>
            <person name="Morales-Cruz A."/>
            <person name="Amrine K.C."/>
            <person name="McGuire B."/>
            <person name="Gubler W.D."/>
            <person name="Walker M.A."/>
            <person name="Cantu D."/>
        </authorList>
    </citation>
    <scope>NUCLEOTIDE SEQUENCE [LARGE SCALE GENOMIC DNA]</scope>
    <source>
        <strain evidence="5">c</strain>
    </source>
</reference>
<dbReference type="GO" id="GO:0007165">
    <property type="term" value="P:signal transduction"/>
    <property type="evidence" value="ECO:0007669"/>
    <property type="project" value="UniProtKB-ARBA"/>
</dbReference>
<keyword evidence="2" id="KW-0597">Phosphoprotein</keyword>
<dbReference type="GO" id="GO:0005096">
    <property type="term" value="F:GTPase activator activity"/>
    <property type="evidence" value="ECO:0007669"/>
    <property type="project" value="UniProtKB-KW"/>
</dbReference>
<dbReference type="PANTHER" id="PTHR10194">
    <property type="entry name" value="RAS GTPASE-ACTIVATING PROTEINS"/>
    <property type="match status" value="1"/>
</dbReference>
<dbReference type="InterPro" id="IPR001251">
    <property type="entry name" value="CRAL-TRIO_dom"/>
</dbReference>
<dbReference type="InterPro" id="IPR023152">
    <property type="entry name" value="RasGAP_CS"/>
</dbReference>
<dbReference type="InterPro" id="IPR039360">
    <property type="entry name" value="Ras_GTPase"/>
</dbReference>
<dbReference type="InterPro" id="IPR036865">
    <property type="entry name" value="CRAL-TRIO_dom_sf"/>
</dbReference>
<dbReference type="HOGENOM" id="CLU_000249_0_2_1"/>
<dbReference type="Gene3D" id="3.40.525.10">
    <property type="entry name" value="CRAL-TRIO lipid binding domain"/>
    <property type="match status" value="1"/>
</dbReference>
<dbReference type="PANTHER" id="PTHR10194:SF142">
    <property type="entry name" value="NEUROFIBROMIN"/>
    <property type="match status" value="1"/>
</dbReference>
<dbReference type="OMA" id="TKEPYMF"/>
<dbReference type="CDD" id="cd05392">
    <property type="entry name" value="RasGAP_Neurofibromin_like"/>
    <property type="match status" value="1"/>
</dbReference>
<organism evidence="4 5">
    <name type="scientific">Uncinula necator</name>
    <name type="common">Grape powdery mildew</name>
    <dbReference type="NCBI Taxonomy" id="52586"/>
    <lineage>
        <taxon>Eukaryota</taxon>
        <taxon>Fungi</taxon>
        <taxon>Dikarya</taxon>
        <taxon>Ascomycota</taxon>
        <taxon>Pezizomycotina</taxon>
        <taxon>Leotiomycetes</taxon>
        <taxon>Erysiphales</taxon>
        <taxon>Erysiphaceae</taxon>
        <taxon>Erysiphe</taxon>
    </lineage>
</organism>
<dbReference type="PROSITE" id="PS00509">
    <property type="entry name" value="RAS_GTPASE_ACTIV_1"/>
    <property type="match status" value="1"/>
</dbReference>
<evidence type="ECO:0000256" key="1">
    <source>
        <dbReference type="ARBA" id="ARBA00022468"/>
    </source>
</evidence>
<keyword evidence="5" id="KW-1185">Reference proteome</keyword>
<dbReference type="Pfam" id="PF13716">
    <property type="entry name" value="CRAL_TRIO_2"/>
    <property type="match status" value="1"/>
</dbReference>
<protein>
    <submittedName>
        <fullName evidence="4">Putative gtpase-activator protein for ras-like gtpase</fullName>
    </submittedName>
</protein>
<evidence type="ECO:0000256" key="2">
    <source>
        <dbReference type="ARBA" id="ARBA00022553"/>
    </source>
</evidence>
<dbReference type="EMBL" id="JNVN01001326">
    <property type="protein sequence ID" value="KHJ33626.1"/>
    <property type="molecule type" value="Genomic_DNA"/>
</dbReference>
<feature type="domain" description="Ras-GAP" evidence="3">
    <location>
        <begin position="1224"/>
        <end position="1417"/>
    </location>
</feature>
<dbReference type="InterPro" id="IPR008936">
    <property type="entry name" value="Rho_GTPase_activation_prot"/>
</dbReference>
<name>A0A0B1P9H9_UNCNE</name>
<dbReference type="Gene3D" id="2.30.29.30">
    <property type="entry name" value="Pleckstrin-homology domain (PH domain)/Phosphotyrosine-binding domain (PTB)"/>
    <property type="match status" value="1"/>
</dbReference>
<dbReference type="STRING" id="52586.A0A0B1P9H9"/>